<dbReference type="Proteomes" id="UP000011083">
    <property type="component" value="Unassembled WGS sequence"/>
</dbReference>
<feature type="compositionally biased region" description="Low complexity" evidence="1">
    <location>
        <begin position="233"/>
        <end position="260"/>
    </location>
</feature>
<feature type="compositionally biased region" description="Basic and acidic residues" evidence="1">
    <location>
        <begin position="285"/>
        <end position="359"/>
    </location>
</feature>
<reference evidence="2 3" key="1">
    <citation type="journal article" date="2013" name="Genome Biol.">
        <title>Genome of Acanthamoeba castellanii highlights extensive lateral gene transfer and early evolution of tyrosine kinase signaling.</title>
        <authorList>
            <person name="Clarke M."/>
            <person name="Lohan A.J."/>
            <person name="Liu B."/>
            <person name="Lagkouvardos I."/>
            <person name="Roy S."/>
            <person name="Zafar N."/>
            <person name="Bertelli C."/>
            <person name="Schilde C."/>
            <person name="Kianianmomeni A."/>
            <person name="Burglin T.R."/>
            <person name="Frech C."/>
            <person name="Turcotte B."/>
            <person name="Kopec K.O."/>
            <person name="Synnott J.M."/>
            <person name="Choo C."/>
            <person name="Paponov I."/>
            <person name="Finkler A."/>
            <person name="Soon Heng Tan C."/>
            <person name="Hutchins A.P."/>
            <person name="Weinmeier T."/>
            <person name="Rattei T."/>
            <person name="Chu J.S."/>
            <person name="Gimenez G."/>
            <person name="Irimia M."/>
            <person name="Rigden D.J."/>
            <person name="Fitzpatrick D.A."/>
            <person name="Lorenzo-Morales J."/>
            <person name="Bateman A."/>
            <person name="Chiu C.H."/>
            <person name="Tang P."/>
            <person name="Hegemann P."/>
            <person name="Fromm H."/>
            <person name="Raoult D."/>
            <person name="Greub G."/>
            <person name="Miranda-Saavedra D."/>
            <person name="Chen N."/>
            <person name="Nash P."/>
            <person name="Ginger M.L."/>
            <person name="Horn M."/>
            <person name="Schaap P."/>
            <person name="Caler L."/>
            <person name="Loftus B."/>
        </authorList>
    </citation>
    <scope>NUCLEOTIDE SEQUENCE [LARGE SCALE GENOMIC DNA]</scope>
    <source>
        <strain evidence="2 3">Neff</strain>
    </source>
</reference>
<dbReference type="InterPro" id="IPR011990">
    <property type="entry name" value="TPR-like_helical_dom_sf"/>
</dbReference>
<name>L8HFD7_ACACF</name>
<protein>
    <submittedName>
        <fullName evidence="2">Uncharacterized protein</fullName>
    </submittedName>
</protein>
<evidence type="ECO:0000313" key="2">
    <source>
        <dbReference type="EMBL" id="ELR23463.1"/>
    </source>
</evidence>
<dbReference type="RefSeq" id="XP_004352991.1">
    <property type="nucleotide sequence ID" value="XM_004352939.1"/>
</dbReference>
<keyword evidence="3" id="KW-1185">Reference proteome</keyword>
<dbReference type="Gene3D" id="1.25.40.10">
    <property type="entry name" value="Tetratricopeptide repeat domain"/>
    <property type="match status" value="1"/>
</dbReference>
<dbReference type="VEuPathDB" id="AmoebaDB:ACA1_070820"/>
<sequence>MNSPTSSSSTTLTTTTTWHGTSSSWTRTPPPPVSRPRAGSPTMPPRPRSPTPATDEHSRWLRETNAFLQEAMVYLVGSIALKTQKDERRALQCFRKAHELGHARGTFRVGLAHLEGTGGVEKGEELAKAYLRESLDQFVSHQIQDSDYYGNFRQYLENDFRHGALRHPLVLDLLQLYAEQSEDIKKVVDFALERNSARRRNITIAGNLPIFGTTCGTPPASADVPREPTECCPPEATQPADDEAATPTTTTTTAKQQQQQTDEEGTENGSSRGKKSKKMKKEKKEKKEKSEKRAKEKEARRERKKSSGTDKKTDRELKKERKRLEREDKEREKERRREEKKARRSEKDAARRTKEDERRALKRQPSKKINAAAAAAEAT</sequence>
<dbReference type="KEGG" id="acan:ACA1_070820"/>
<feature type="compositionally biased region" description="Basic residues" evidence="1">
    <location>
        <begin position="272"/>
        <end position="284"/>
    </location>
</feature>
<proteinExistence type="predicted"/>
<evidence type="ECO:0000256" key="1">
    <source>
        <dbReference type="SAM" id="MobiDB-lite"/>
    </source>
</evidence>
<organism evidence="2 3">
    <name type="scientific">Acanthamoeba castellanii (strain ATCC 30010 / Neff)</name>
    <dbReference type="NCBI Taxonomy" id="1257118"/>
    <lineage>
        <taxon>Eukaryota</taxon>
        <taxon>Amoebozoa</taxon>
        <taxon>Discosea</taxon>
        <taxon>Longamoebia</taxon>
        <taxon>Centramoebida</taxon>
        <taxon>Acanthamoebidae</taxon>
        <taxon>Acanthamoeba</taxon>
    </lineage>
</organism>
<accession>L8HFD7</accession>
<dbReference type="AlphaFoldDB" id="L8HFD7"/>
<feature type="region of interest" description="Disordered" evidence="1">
    <location>
        <begin position="1"/>
        <end position="57"/>
    </location>
</feature>
<evidence type="ECO:0000313" key="3">
    <source>
        <dbReference type="Proteomes" id="UP000011083"/>
    </source>
</evidence>
<dbReference type="GeneID" id="14924441"/>
<feature type="region of interest" description="Disordered" evidence="1">
    <location>
        <begin position="211"/>
        <end position="379"/>
    </location>
</feature>
<dbReference type="SUPFAM" id="SSF81901">
    <property type="entry name" value="HCP-like"/>
    <property type="match status" value="1"/>
</dbReference>
<gene>
    <name evidence="2" type="ORF">ACA1_070820</name>
</gene>
<feature type="compositionally biased region" description="Low complexity" evidence="1">
    <location>
        <begin position="1"/>
        <end position="27"/>
    </location>
</feature>
<dbReference type="EMBL" id="KB007857">
    <property type="protein sequence ID" value="ELR23463.1"/>
    <property type="molecule type" value="Genomic_DNA"/>
</dbReference>